<dbReference type="EMBL" id="CM043800">
    <property type="protein sequence ID" value="KAI4811669.1"/>
    <property type="molecule type" value="Genomic_DNA"/>
</dbReference>
<evidence type="ECO:0000313" key="2">
    <source>
        <dbReference type="Proteomes" id="UP001057452"/>
    </source>
</evidence>
<name>A0ACB9WET3_CHAAC</name>
<reference evidence="1" key="1">
    <citation type="submission" date="2022-05" db="EMBL/GenBank/DDBJ databases">
        <title>Chromosome-level genome of Chaenocephalus aceratus.</title>
        <authorList>
            <person name="Park H."/>
        </authorList>
    </citation>
    <scope>NUCLEOTIDE SEQUENCE</scope>
    <source>
        <strain evidence="1">KU_202001</strain>
    </source>
</reference>
<accession>A0ACB9WET3</accession>
<keyword evidence="2" id="KW-1185">Reference proteome</keyword>
<sequence length="261" mass="28434">SSTTREHCLCQRLETEVQEGHFTSKIRMKQRLKSSYCAKNGSPSRLQLFLWSLRRAPQEQLAGCRERGPSKGACSRMLGAKKCKQDPCHIQKKMPRVFVIDGKMEKQADLGGGPGGGSYSCMGPRMKALPEATQRRHPKVGSTGDTVIITAPYAAFSLSAAATQAEEIRQSETKDYLHQCLSTEGERIPKAVPGEQEWFPVDLALPCNHWASSEPVRGKRAGCLVQTHDGRLAPVTVPTAWAGHGREGGGGAWHRASATGK</sequence>
<gene>
    <name evidence="1" type="ORF">KUCAC02_014546</name>
</gene>
<evidence type="ECO:0000313" key="1">
    <source>
        <dbReference type="EMBL" id="KAI4811669.1"/>
    </source>
</evidence>
<dbReference type="Proteomes" id="UP001057452">
    <property type="component" value="Chromosome 16"/>
</dbReference>
<feature type="non-terminal residue" evidence="1">
    <location>
        <position position="1"/>
    </location>
</feature>
<proteinExistence type="predicted"/>
<feature type="non-terminal residue" evidence="1">
    <location>
        <position position="261"/>
    </location>
</feature>
<organism evidence="1 2">
    <name type="scientific">Chaenocephalus aceratus</name>
    <name type="common">Blackfin icefish</name>
    <name type="synonym">Chaenichthys aceratus</name>
    <dbReference type="NCBI Taxonomy" id="36190"/>
    <lineage>
        <taxon>Eukaryota</taxon>
        <taxon>Metazoa</taxon>
        <taxon>Chordata</taxon>
        <taxon>Craniata</taxon>
        <taxon>Vertebrata</taxon>
        <taxon>Euteleostomi</taxon>
        <taxon>Actinopterygii</taxon>
        <taxon>Neopterygii</taxon>
        <taxon>Teleostei</taxon>
        <taxon>Neoteleostei</taxon>
        <taxon>Acanthomorphata</taxon>
        <taxon>Eupercaria</taxon>
        <taxon>Perciformes</taxon>
        <taxon>Notothenioidei</taxon>
        <taxon>Channichthyidae</taxon>
        <taxon>Chaenocephalus</taxon>
    </lineage>
</organism>
<protein>
    <submittedName>
        <fullName evidence="1">Uncharacterized protein</fullName>
    </submittedName>
</protein>
<comment type="caution">
    <text evidence="1">The sequence shown here is derived from an EMBL/GenBank/DDBJ whole genome shotgun (WGS) entry which is preliminary data.</text>
</comment>